<protein>
    <submittedName>
        <fullName evidence="9">Nodulation protein NfeD</fullName>
    </submittedName>
</protein>
<dbReference type="InterPro" id="IPR056738">
    <property type="entry name" value="NfeD1b_N"/>
</dbReference>
<dbReference type="PANTHER" id="PTHR33507:SF4">
    <property type="entry name" value="NODULATION COMPETITIVENESS PROTEIN NFED"/>
    <property type="match status" value="1"/>
</dbReference>
<feature type="transmembrane region" description="Helical" evidence="5">
    <location>
        <begin position="255"/>
        <end position="273"/>
    </location>
</feature>
<proteinExistence type="predicted"/>
<sequence length="423" mass="45559">MKHLLSLAIIFFLPTLLFSQTVVSININGGINPASAEYIHQSIKKAESQKAECLLIHLNTPGGLLNSTRDIVSDFFKSTVPIVVYVSPSGAHAGSAGVFITMAANVAAMAPGTNIGAAHPVSMQGTTDTIMNTKGTNDAAAFIRTIAEKRHRNVKWAEEAVRYSVAITDEEAIQDSVIDYIANDDRELLVQINGQKMEVNGGIKILQTKNASIQSSDMGFFQKVLDKISDPNISYILMMLGFFGLIFEMFNPGAIFPGVAGVIFLVVAFYSMSSMPVNYAGLSLIIFGILLFLLEIKIISHGILTIGGIISLLLGSMFLFRQSPTENIVAVSWGVIISTTLVTSLFFLFIVGMGLKAQALKPVTGADSMIGSKGEAMNLIDPAGMVKINGEMWKAVSISGKINAGERVIVKEIRDLTLYIEQV</sequence>
<dbReference type="SUPFAM" id="SSF52096">
    <property type="entry name" value="ClpP/crotonase"/>
    <property type="match status" value="1"/>
</dbReference>
<accession>A0A5J5IL95</accession>
<feature type="domain" description="NfeD-like C-terminal" evidence="6">
    <location>
        <begin position="366"/>
        <end position="421"/>
    </location>
</feature>
<dbReference type="AlphaFoldDB" id="A0A5J5IL95"/>
<feature type="domain" description="NfeD integral membrane" evidence="7">
    <location>
        <begin position="232"/>
        <end position="351"/>
    </location>
</feature>
<feature type="transmembrane region" description="Helical" evidence="5">
    <location>
        <begin position="328"/>
        <end position="351"/>
    </location>
</feature>
<feature type="transmembrane region" description="Helical" evidence="5">
    <location>
        <begin position="279"/>
        <end position="296"/>
    </location>
</feature>
<dbReference type="InterPro" id="IPR029045">
    <property type="entry name" value="ClpP/crotonase-like_dom_sf"/>
</dbReference>
<dbReference type="GO" id="GO:0016020">
    <property type="term" value="C:membrane"/>
    <property type="evidence" value="ECO:0007669"/>
    <property type="project" value="UniProtKB-SubCell"/>
</dbReference>
<dbReference type="Gene3D" id="2.40.50.140">
    <property type="entry name" value="Nucleic acid-binding proteins"/>
    <property type="match status" value="1"/>
</dbReference>
<evidence type="ECO:0000256" key="4">
    <source>
        <dbReference type="ARBA" id="ARBA00023136"/>
    </source>
</evidence>
<dbReference type="InterPro" id="IPR012340">
    <property type="entry name" value="NA-bd_OB-fold"/>
</dbReference>
<evidence type="ECO:0000256" key="5">
    <source>
        <dbReference type="SAM" id="Phobius"/>
    </source>
</evidence>
<evidence type="ECO:0000259" key="7">
    <source>
        <dbReference type="Pfam" id="PF24961"/>
    </source>
</evidence>
<dbReference type="RefSeq" id="WP_150413889.1">
    <property type="nucleotide sequence ID" value="NZ_VYQF01000001.1"/>
</dbReference>
<dbReference type="InterPro" id="IPR002810">
    <property type="entry name" value="NfeD-like_C"/>
</dbReference>
<dbReference type="PANTHER" id="PTHR33507">
    <property type="entry name" value="INNER MEMBRANE PROTEIN YBBJ"/>
    <property type="match status" value="1"/>
</dbReference>
<dbReference type="Pfam" id="PF25145">
    <property type="entry name" value="NfeD1b_N"/>
    <property type="match status" value="1"/>
</dbReference>
<gene>
    <name evidence="9" type="ORF">FW778_07055</name>
</gene>
<evidence type="ECO:0000256" key="1">
    <source>
        <dbReference type="ARBA" id="ARBA00004141"/>
    </source>
</evidence>
<evidence type="ECO:0000259" key="8">
    <source>
        <dbReference type="Pfam" id="PF25145"/>
    </source>
</evidence>
<dbReference type="Proteomes" id="UP000326903">
    <property type="component" value="Unassembled WGS sequence"/>
</dbReference>
<evidence type="ECO:0000256" key="3">
    <source>
        <dbReference type="ARBA" id="ARBA00022989"/>
    </source>
</evidence>
<evidence type="ECO:0000313" key="9">
    <source>
        <dbReference type="EMBL" id="KAA9041769.1"/>
    </source>
</evidence>
<dbReference type="InterPro" id="IPR056739">
    <property type="entry name" value="NfeD_membrane"/>
</dbReference>
<feature type="domain" description="NfeD1b N-terminal" evidence="8">
    <location>
        <begin position="22"/>
        <end position="213"/>
    </location>
</feature>
<reference evidence="9 10" key="1">
    <citation type="submission" date="2019-09" db="EMBL/GenBank/DDBJ databases">
        <title>Draft genome sequence of Ginsengibacter sp. BR5-29.</title>
        <authorList>
            <person name="Im W.-T."/>
        </authorList>
    </citation>
    <scope>NUCLEOTIDE SEQUENCE [LARGE SCALE GENOMIC DNA]</scope>
    <source>
        <strain evidence="9 10">BR5-29</strain>
    </source>
</reference>
<dbReference type="Pfam" id="PF24961">
    <property type="entry name" value="NfeD_membrane"/>
    <property type="match status" value="1"/>
</dbReference>
<evidence type="ECO:0000256" key="2">
    <source>
        <dbReference type="ARBA" id="ARBA00022692"/>
    </source>
</evidence>
<comment type="caution">
    <text evidence="9">The sequence shown here is derived from an EMBL/GenBank/DDBJ whole genome shotgun (WGS) entry which is preliminary data.</text>
</comment>
<dbReference type="CDD" id="cd07020">
    <property type="entry name" value="Clp_protease_NfeD_1"/>
    <property type="match status" value="1"/>
</dbReference>
<dbReference type="SUPFAM" id="SSF141322">
    <property type="entry name" value="NfeD domain-like"/>
    <property type="match status" value="1"/>
</dbReference>
<feature type="transmembrane region" description="Helical" evidence="5">
    <location>
        <begin position="303"/>
        <end position="322"/>
    </location>
</feature>
<organism evidence="9 10">
    <name type="scientific">Ginsengibacter hankyongi</name>
    <dbReference type="NCBI Taxonomy" id="2607284"/>
    <lineage>
        <taxon>Bacteria</taxon>
        <taxon>Pseudomonadati</taxon>
        <taxon>Bacteroidota</taxon>
        <taxon>Chitinophagia</taxon>
        <taxon>Chitinophagales</taxon>
        <taxon>Chitinophagaceae</taxon>
        <taxon>Ginsengibacter</taxon>
    </lineage>
</organism>
<dbReference type="Gene3D" id="3.90.226.10">
    <property type="entry name" value="2-enoyl-CoA Hydratase, Chain A, domain 1"/>
    <property type="match status" value="1"/>
</dbReference>
<dbReference type="Pfam" id="PF01957">
    <property type="entry name" value="NfeD"/>
    <property type="match status" value="1"/>
</dbReference>
<name>A0A5J5IL95_9BACT</name>
<evidence type="ECO:0000259" key="6">
    <source>
        <dbReference type="Pfam" id="PF01957"/>
    </source>
</evidence>
<dbReference type="InterPro" id="IPR052165">
    <property type="entry name" value="Membrane_assoc_protease"/>
</dbReference>
<keyword evidence="2 5" id="KW-0812">Transmembrane</keyword>
<dbReference type="EMBL" id="VYQF01000001">
    <property type="protein sequence ID" value="KAA9041769.1"/>
    <property type="molecule type" value="Genomic_DNA"/>
</dbReference>
<keyword evidence="10" id="KW-1185">Reference proteome</keyword>
<evidence type="ECO:0000313" key="10">
    <source>
        <dbReference type="Proteomes" id="UP000326903"/>
    </source>
</evidence>
<comment type="subcellular location">
    <subcellularLocation>
        <location evidence="1">Membrane</location>
        <topology evidence="1">Multi-pass membrane protein</topology>
    </subcellularLocation>
</comment>
<keyword evidence="4 5" id="KW-0472">Membrane</keyword>
<keyword evidence="3 5" id="KW-1133">Transmembrane helix</keyword>